<name>A0A2C6KEV1_9APIC</name>
<keyword evidence="3" id="KW-1185">Reference proteome</keyword>
<organism evidence="2 3">
    <name type="scientific">Cystoisospora suis</name>
    <dbReference type="NCBI Taxonomy" id="483139"/>
    <lineage>
        <taxon>Eukaryota</taxon>
        <taxon>Sar</taxon>
        <taxon>Alveolata</taxon>
        <taxon>Apicomplexa</taxon>
        <taxon>Conoidasida</taxon>
        <taxon>Coccidia</taxon>
        <taxon>Eucoccidiorida</taxon>
        <taxon>Eimeriorina</taxon>
        <taxon>Sarcocystidae</taxon>
        <taxon>Cystoisospora</taxon>
    </lineage>
</organism>
<feature type="region of interest" description="Disordered" evidence="1">
    <location>
        <begin position="92"/>
        <end position="122"/>
    </location>
</feature>
<dbReference type="AlphaFoldDB" id="A0A2C6KEV1"/>
<protein>
    <submittedName>
        <fullName evidence="2">Uncharacterized protein</fullName>
    </submittedName>
</protein>
<reference evidence="2 3" key="1">
    <citation type="journal article" date="2017" name="Int. J. Parasitol.">
        <title>The genome of the protozoan parasite Cystoisospora suis and a reverse vaccinology approach to identify vaccine candidates.</title>
        <authorList>
            <person name="Palmieri N."/>
            <person name="Shrestha A."/>
            <person name="Ruttkowski B."/>
            <person name="Beck T."/>
            <person name="Vogl C."/>
            <person name="Tomley F."/>
            <person name="Blake D.P."/>
            <person name="Joachim A."/>
        </authorList>
    </citation>
    <scope>NUCLEOTIDE SEQUENCE [LARGE SCALE GENOMIC DNA]</scope>
    <source>
        <strain evidence="2 3">Wien I</strain>
    </source>
</reference>
<feature type="region of interest" description="Disordered" evidence="1">
    <location>
        <begin position="177"/>
        <end position="196"/>
    </location>
</feature>
<evidence type="ECO:0000313" key="3">
    <source>
        <dbReference type="Proteomes" id="UP000221165"/>
    </source>
</evidence>
<comment type="caution">
    <text evidence="2">The sequence shown here is derived from an EMBL/GenBank/DDBJ whole genome shotgun (WGS) entry which is preliminary data.</text>
</comment>
<feature type="compositionally biased region" description="Basic and acidic residues" evidence="1">
    <location>
        <begin position="218"/>
        <end position="230"/>
    </location>
</feature>
<evidence type="ECO:0000313" key="2">
    <source>
        <dbReference type="EMBL" id="PHJ22541.1"/>
    </source>
</evidence>
<evidence type="ECO:0000256" key="1">
    <source>
        <dbReference type="SAM" id="MobiDB-lite"/>
    </source>
</evidence>
<accession>A0A2C6KEV1</accession>
<dbReference type="GeneID" id="94427016"/>
<gene>
    <name evidence="2" type="ORF">CSUI_003609</name>
</gene>
<dbReference type="VEuPathDB" id="ToxoDB:CSUI_003609"/>
<dbReference type="RefSeq" id="XP_067924218.1">
    <property type="nucleotide sequence ID" value="XM_068063805.1"/>
</dbReference>
<feature type="compositionally biased region" description="Low complexity" evidence="1">
    <location>
        <begin position="178"/>
        <end position="187"/>
    </location>
</feature>
<dbReference type="Proteomes" id="UP000221165">
    <property type="component" value="Unassembled WGS sequence"/>
</dbReference>
<proteinExistence type="predicted"/>
<feature type="compositionally biased region" description="Acidic residues" evidence="1">
    <location>
        <begin position="325"/>
        <end position="334"/>
    </location>
</feature>
<dbReference type="EMBL" id="MIGC01001635">
    <property type="protein sequence ID" value="PHJ22541.1"/>
    <property type="molecule type" value="Genomic_DNA"/>
</dbReference>
<sequence length="460" mass="50812">MLRGDAPMLLQPEGFASWCKNPSQHWSGLPCPMMETSCPAMFTRTLPRRAHCQRSSKHDEESTARGLTLVYRPLRCVYLAVLVFSLYKVSSSGEATNPTETHREPGNGTFHRPPHSLGVRSNPGVEVVVTSPDRGAGFSYDRRVGVLPLHDGQDDQYPFGSIESFPTGHYGKYPCRRTSSPTSAIPSTPDPRAETGHSYYSRVVAGRRPGSHALKLKQKDVDRSPNEGDRVTVAGTERSLVSPVPPTSRTGFRYASDVGLDMNDVKGDNEHGGQEGGGRKLRGLKRLFKKTREVLREIAGRRKGRPLGQEEGSDGGVPVNATEDAQGEDLEEGEEGKQQQGAFGQTSRRETVLATPEHSRLSGKPTRPRNMAHVAGSNLSEERWVTGERPSRINNGLAFRRNAQRKNGHLLTEGRVVAYAIMFAFCMLLLKKTIRATTLWRASNAIRRVSHRPLRSTSRI</sequence>
<feature type="region of interest" description="Disordered" evidence="1">
    <location>
        <begin position="218"/>
        <end position="285"/>
    </location>
</feature>
<feature type="region of interest" description="Disordered" evidence="1">
    <location>
        <begin position="297"/>
        <end position="372"/>
    </location>
</feature>
<feature type="compositionally biased region" description="Basic and acidic residues" evidence="1">
    <location>
        <begin position="263"/>
        <end position="273"/>
    </location>
</feature>